<name>A0A167SQD8_9HYPO</name>
<evidence type="ECO:0000313" key="2">
    <source>
        <dbReference type="Proteomes" id="UP000076874"/>
    </source>
</evidence>
<protein>
    <submittedName>
        <fullName evidence="1">Uncharacterized protein</fullName>
    </submittedName>
</protein>
<dbReference type="OrthoDB" id="3344950at2759"/>
<keyword evidence="2" id="KW-1185">Reference proteome</keyword>
<organism evidence="1 2">
    <name type="scientific">Niveomyces insectorum RCEF 264</name>
    <dbReference type="NCBI Taxonomy" id="1081102"/>
    <lineage>
        <taxon>Eukaryota</taxon>
        <taxon>Fungi</taxon>
        <taxon>Dikarya</taxon>
        <taxon>Ascomycota</taxon>
        <taxon>Pezizomycotina</taxon>
        <taxon>Sordariomycetes</taxon>
        <taxon>Hypocreomycetidae</taxon>
        <taxon>Hypocreales</taxon>
        <taxon>Cordycipitaceae</taxon>
        <taxon>Niveomyces</taxon>
    </lineage>
</organism>
<sequence length="153" mass="16758">MATKETADLGPAHAPKPEAIHAFHEIEHELKKQLVHLRHEHNKHEPESFAAARHLSDAALVDFTAADFVAVRVATTAYGLILFGKLRIPALPTNANAGGPSPAFVHFRAFTEGPAEPARFHSFHTAESTDAADGRKTFRSLFTADDPLEWFDA</sequence>
<dbReference type="EMBL" id="AZHD01000010">
    <property type="protein sequence ID" value="OAA59831.1"/>
    <property type="molecule type" value="Genomic_DNA"/>
</dbReference>
<proteinExistence type="predicted"/>
<gene>
    <name evidence="1" type="ORF">SPI_06029</name>
</gene>
<comment type="caution">
    <text evidence="1">The sequence shown here is derived from an EMBL/GenBank/DDBJ whole genome shotgun (WGS) entry which is preliminary data.</text>
</comment>
<dbReference type="AlphaFoldDB" id="A0A167SQD8"/>
<reference evidence="1 2" key="1">
    <citation type="journal article" date="2016" name="Genome Biol. Evol.">
        <title>Divergent and convergent evolution of fungal pathogenicity.</title>
        <authorList>
            <person name="Shang Y."/>
            <person name="Xiao G."/>
            <person name="Zheng P."/>
            <person name="Cen K."/>
            <person name="Zhan S."/>
            <person name="Wang C."/>
        </authorList>
    </citation>
    <scope>NUCLEOTIDE SEQUENCE [LARGE SCALE GENOMIC DNA]</scope>
    <source>
        <strain evidence="1 2">RCEF 264</strain>
    </source>
</reference>
<evidence type="ECO:0000313" key="1">
    <source>
        <dbReference type="EMBL" id="OAA59831.1"/>
    </source>
</evidence>
<accession>A0A167SQD8</accession>
<dbReference type="Proteomes" id="UP000076874">
    <property type="component" value="Unassembled WGS sequence"/>
</dbReference>